<feature type="domain" description="DUF1254" evidence="3">
    <location>
        <begin position="135"/>
        <end position="252"/>
    </location>
</feature>
<dbReference type="STRING" id="3055.Q946Y6"/>
<reference evidence="5 6" key="2">
    <citation type="journal article" date="2007" name="Science">
        <title>The Chlamydomonas genome reveals the evolution of key animal and plant functions.</title>
        <authorList>
            <person name="Merchant S.S."/>
            <person name="Prochnik S.E."/>
            <person name="Vallon O."/>
            <person name="Harris E.H."/>
            <person name="Karpowicz S.J."/>
            <person name="Witman G.B."/>
            <person name="Terry A."/>
            <person name="Salamov A."/>
            <person name="Fritz-Laylin L.K."/>
            <person name="Marechal-Drouard L."/>
            <person name="Marshall W.F."/>
            <person name="Qu L.H."/>
            <person name="Nelson D.R."/>
            <person name="Sanderfoot A.A."/>
            <person name="Spalding M.H."/>
            <person name="Kapitonov V.V."/>
            <person name="Ren Q."/>
            <person name="Ferris P."/>
            <person name="Lindquist E."/>
            <person name="Shapiro H."/>
            <person name="Lucas S.M."/>
            <person name="Grimwood J."/>
            <person name="Schmutz J."/>
            <person name="Cardol P."/>
            <person name="Cerutti H."/>
            <person name="Chanfreau G."/>
            <person name="Chen C.L."/>
            <person name="Cognat V."/>
            <person name="Croft M.T."/>
            <person name="Dent R."/>
            <person name="Dutcher S."/>
            <person name="Fernandez E."/>
            <person name="Fukuzawa H."/>
            <person name="Gonzalez-Ballester D."/>
            <person name="Gonzalez-Halphen D."/>
            <person name="Hallmann A."/>
            <person name="Hanikenne M."/>
            <person name="Hippler M."/>
            <person name="Inwood W."/>
            <person name="Jabbari K."/>
            <person name="Kalanon M."/>
            <person name="Kuras R."/>
            <person name="Lefebvre P.A."/>
            <person name="Lemaire S.D."/>
            <person name="Lobanov A.V."/>
            <person name="Lohr M."/>
            <person name="Manuell A."/>
            <person name="Meier I."/>
            <person name="Mets L."/>
            <person name="Mittag M."/>
            <person name="Mittelmeier T."/>
            <person name="Moroney J.V."/>
            <person name="Moseley J."/>
            <person name="Napoli C."/>
            <person name="Nedelcu A.M."/>
            <person name="Niyogi K."/>
            <person name="Novoselov S.V."/>
            <person name="Paulsen I.T."/>
            <person name="Pazour G."/>
            <person name="Purton S."/>
            <person name="Ral J.P."/>
            <person name="Riano-Pachon D.M."/>
            <person name="Riekhof W."/>
            <person name="Rymarquis L."/>
            <person name="Schroda M."/>
            <person name="Stern D."/>
            <person name="Umen J."/>
            <person name="Willows R."/>
            <person name="Wilson N."/>
            <person name="Zimmer S.L."/>
            <person name="Allmer J."/>
            <person name="Balk J."/>
            <person name="Bisova K."/>
            <person name="Chen C.J."/>
            <person name="Elias M."/>
            <person name="Gendler K."/>
            <person name="Hauser C."/>
            <person name="Lamb M.R."/>
            <person name="Ledford H."/>
            <person name="Long J.C."/>
            <person name="Minagawa J."/>
            <person name="Page M.D."/>
            <person name="Pan J."/>
            <person name="Pootakham W."/>
            <person name="Roje S."/>
            <person name="Rose A."/>
            <person name="Stahlberg E."/>
            <person name="Terauchi A.M."/>
            <person name="Yang P."/>
            <person name="Ball S."/>
            <person name="Bowler C."/>
            <person name="Dieckmann C.L."/>
            <person name="Gladyshev V.N."/>
            <person name="Green P."/>
            <person name="Jorgensen R."/>
            <person name="Mayfield S."/>
            <person name="Mueller-Roeber B."/>
            <person name="Rajamani S."/>
            <person name="Sayre R.T."/>
            <person name="Brokstein P."/>
            <person name="Dubchak I."/>
            <person name="Goodstein D."/>
            <person name="Hornick L."/>
            <person name="Huang Y.W."/>
            <person name="Jhaveri J."/>
            <person name="Luo Y."/>
            <person name="Martinez D."/>
            <person name="Ngau W.C."/>
            <person name="Otillar B."/>
            <person name="Poliakov A."/>
            <person name="Porter A."/>
            <person name="Szajkowski L."/>
            <person name="Werner G."/>
            <person name="Zhou K."/>
            <person name="Grigoriev I.V."/>
            <person name="Rokhsar D.S."/>
            <person name="Grossman A.R."/>
        </authorList>
    </citation>
    <scope>NUCLEOTIDE SEQUENCE [LARGE SCALE GENOMIC DNA]</scope>
    <source>
        <strain evidence="6">CC-503</strain>
        <strain evidence="5">CC-503 cw92 mt+</strain>
    </source>
</reference>
<gene>
    <name evidence="5" type="ORF">CHLRE_06g288550v5</name>
</gene>
<dbReference type="EMBL" id="CM008967">
    <property type="protein sequence ID" value="PNW82664.1"/>
    <property type="molecule type" value="Genomic_DNA"/>
</dbReference>
<dbReference type="Gene3D" id="2.60.120.600">
    <property type="entry name" value="Domain of unknown function DUF1214, C-terminal domain"/>
    <property type="match status" value="1"/>
</dbReference>
<dbReference type="KEGG" id="cre:CHLRE_06g288550v5"/>
<evidence type="ECO:0000313" key="5">
    <source>
        <dbReference type="EMBL" id="PNW82664.1"/>
    </source>
</evidence>
<dbReference type="EMBL" id="AF359251">
    <property type="protein sequence ID" value="AAK48930.1"/>
    <property type="molecule type" value="mRNA"/>
</dbReference>
<dbReference type="RefSeq" id="XP_001695509.1">
    <property type="nucleotide sequence ID" value="XM_001695457.2"/>
</dbReference>
<feature type="compositionally biased region" description="Low complexity" evidence="1">
    <location>
        <begin position="543"/>
        <end position="561"/>
    </location>
</feature>
<dbReference type="Gene3D" id="2.60.40.1610">
    <property type="entry name" value="Domain of unknown function DUF1254"/>
    <property type="match status" value="1"/>
</dbReference>
<reference evidence="4" key="1">
    <citation type="journal article" date="2001" name="Plant Physiol.">
        <title>Sulfur economy and cell wall biosynthesis during sulfur limitation of Chlamydomonas reinhardtii.</title>
        <authorList>
            <person name="Takahashi H."/>
            <person name="Braby C.E."/>
            <person name="Grossman A.R."/>
        </authorList>
    </citation>
    <scope>NUCLEOTIDE SEQUENCE</scope>
</reference>
<dbReference type="InterPro" id="IPR037049">
    <property type="entry name" value="DUF1214_C_sf"/>
</dbReference>
<sequence length="583" mass="62263">MGRNHLFIPRIAALVIAVAALFSASSLALAKLLPLVPADSFATLYDPPTYEEKLRQTTLLGELGSSFDGIRFLIQKGDTLVPSLSSLLASLPAHLTVEPGLSNLALATQAYLALYGGPSQALWAITQVGRFVPLNSFYHLAIPFLANGGQTPIGNGVSLYSYSAYTLVNGPLLLEVPPYNGGYWLIPFYDVYGLTYHVLGSTHGNNGGGKWLLAHKDWEWAGEEPLPEDLTGIIRSPTLEGNILGRTSFNGTGAAQWNLAWALGPWAPAARPDPVSLPPVGLGWGYPDQRPEALWAVNAADPLAFWRLAGDIYRRNGGPSVPTPLVRQLPRLGILPDYGFVPYGLNANVTDALALAPLLANRILVAKYTFLGSPATNYWRLPVYDGDWGNDYVLGAAIMKGFWISNFLKDAAYYYLYVDSSAQPFNGSADYTITFPSTPPATSEAFWSLQALDLDEWTLVFGPNLLNIALSSATPGLYIAPNGSIPIRISPRDPPANTTAASRGWNWVKAYPGHYHLLLRVYAGDASVQSNTYVPPPVSKLLPATPAASSPAPTPASVPATGPSLAQPAPSNSTSGPSPAPSA</sequence>
<feature type="region of interest" description="Disordered" evidence="1">
    <location>
        <begin position="540"/>
        <end position="583"/>
    </location>
</feature>
<dbReference type="Gramene" id="PNW82664">
    <property type="protein sequence ID" value="PNW82664"/>
    <property type="gene ID" value="CHLRE_06g288550v5"/>
</dbReference>
<dbReference type="Pfam" id="PF06863">
    <property type="entry name" value="DUF1254"/>
    <property type="match status" value="1"/>
</dbReference>
<dbReference type="Proteomes" id="UP000006906">
    <property type="component" value="Chromosome 6"/>
</dbReference>
<proteinExistence type="evidence at transcript level"/>
<dbReference type="PANTHER" id="PTHR36509">
    <property type="entry name" value="BLL3101 PROTEIN"/>
    <property type="match status" value="1"/>
</dbReference>
<feature type="domain" description="DUF1214" evidence="2">
    <location>
        <begin position="411"/>
        <end position="524"/>
    </location>
</feature>
<organism evidence="4">
    <name type="scientific">Chlamydomonas reinhardtii</name>
    <name type="common">Chlamydomonas smithii</name>
    <dbReference type="NCBI Taxonomy" id="3055"/>
    <lineage>
        <taxon>Eukaryota</taxon>
        <taxon>Viridiplantae</taxon>
        <taxon>Chlorophyta</taxon>
        <taxon>core chlorophytes</taxon>
        <taxon>Chlorophyceae</taxon>
        <taxon>CS clade</taxon>
        <taxon>Chlamydomonadales</taxon>
        <taxon>Chlamydomonadaceae</taxon>
        <taxon>Chlamydomonas</taxon>
    </lineage>
</organism>
<dbReference type="Pfam" id="PF06742">
    <property type="entry name" value="DUF1214"/>
    <property type="match status" value="1"/>
</dbReference>
<name>Q946Y6_CHLRE</name>
<dbReference type="SUPFAM" id="SSF160935">
    <property type="entry name" value="VPA0735-like"/>
    <property type="match status" value="1"/>
</dbReference>
<dbReference type="PaxDb" id="3055-EDP01767"/>
<evidence type="ECO:0000259" key="2">
    <source>
        <dbReference type="Pfam" id="PF06742"/>
    </source>
</evidence>
<dbReference type="PANTHER" id="PTHR36509:SF2">
    <property type="entry name" value="BLL3101 PROTEIN"/>
    <property type="match status" value="1"/>
</dbReference>
<evidence type="ECO:0000313" key="4">
    <source>
        <dbReference type="EMBL" id="AAK48930.1"/>
    </source>
</evidence>
<evidence type="ECO:0000313" key="6">
    <source>
        <dbReference type="Proteomes" id="UP000006906"/>
    </source>
</evidence>
<dbReference type="InterPro" id="IPR010679">
    <property type="entry name" value="DUF1254"/>
</dbReference>
<dbReference type="InterPro" id="IPR010621">
    <property type="entry name" value="DUF1214"/>
</dbReference>
<dbReference type="OrthoDB" id="528923at2759"/>
<dbReference type="GeneID" id="5721052"/>
<evidence type="ECO:0000256" key="1">
    <source>
        <dbReference type="SAM" id="MobiDB-lite"/>
    </source>
</evidence>
<dbReference type="InterPro" id="IPR037050">
    <property type="entry name" value="DUF1254_sf"/>
</dbReference>
<dbReference type="HOGENOM" id="CLU_512287_0_0_1"/>
<evidence type="ECO:0000259" key="3">
    <source>
        <dbReference type="Pfam" id="PF06863"/>
    </source>
</evidence>
<dbReference type="AlphaFoldDB" id="Q946Y6"/>
<keyword evidence="6" id="KW-1185">Reference proteome</keyword>
<reference evidence="5" key="3">
    <citation type="submission" date="2017-07" db="EMBL/GenBank/DDBJ databases">
        <title>WGS assembly of Chlamydomonas reinhardtii.</title>
        <authorList>
            <consortium name="Chlamydomonas Annotation Team"/>
            <consortium name="JGI Annotation Team"/>
            <person name="Merchant S.S."/>
            <person name="Prochnik S.E."/>
            <person name="Vallon O."/>
            <person name="Harris E.H."/>
            <person name="Karpowicz S.J."/>
            <person name="Witman G.B."/>
            <person name="Terry A."/>
            <person name="Salamov A."/>
            <person name="Fritz-Laylin L.K."/>
            <person name="Marechal-Drouard L."/>
            <person name="Marshall W.F."/>
            <person name="Qu L.H."/>
            <person name="Nelson D.R."/>
            <person name="Sanderfoot A.A."/>
            <person name="Spalding M.H."/>
            <person name="Kapitonov V.V."/>
            <person name="Ren Q."/>
            <person name="Ferris P."/>
            <person name="Lindquist E."/>
            <person name="Shapiro H."/>
            <person name="Lucas S.M."/>
            <person name="Grimwood J."/>
            <person name="Schmutz J."/>
            <person name="Grigoriev I.V."/>
            <person name="Rokhsar D.S."/>
        </authorList>
    </citation>
    <scope>NUCLEOTIDE SEQUENCE</scope>
    <source>
        <strain evidence="5">CC-503 cw92 mt+</strain>
    </source>
</reference>
<accession>Q946Y6</accession>
<protein>
    <submittedName>
        <fullName evidence="4">Extracellular polypeptide Ecp76</fullName>
    </submittedName>
</protein>